<keyword evidence="4" id="KW-0812">Transmembrane</keyword>
<proteinExistence type="inferred from homology"/>
<evidence type="ECO:0000256" key="1">
    <source>
        <dbReference type="ARBA" id="ARBA00004613"/>
    </source>
</evidence>
<feature type="non-terminal residue" evidence="6">
    <location>
        <position position="1"/>
    </location>
</feature>
<dbReference type="Gene3D" id="2.60.40.770">
    <property type="match status" value="1"/>
</dbReference>
<accession>A0AA88Y4F8</accession>
<reference evidence="6" key="1">
    <citation type="submission" date="2019-08" db="EMBL/GenBank/DDBJ databases">
        <title>The improved chromosome-level genome for the pearl oyster Pinctada fucata martensii using PacBio sequencing and Hi-C.</title>
        <authorList>
            <person name="Zheng Z."/>
        </authorList>
    </citation>
    <scope>NUCLEOTIDE SEQUENCE</scope>
    <source>
        <strain evidence="6">ZZ-2019</strain>
        <tissue evidence="6">Adductor muscle</tissue>
    </source>
</reference>
<evidence type="ECO:0000313" key="7">
    <source>
        <dbReference type="Proteomes" id="UP001186944"/>
    </source>
</evidence>
<keyword evidence="3" id="KW-0964">Secreted</keyword>
<gene>
    <name evidence="6" type="ORF">FSP39_022673</name>
</gene>
<comment type="subcellular location">
    <subcellularLocation>
        <location evidence="1">Secreted</location>
    </subcellularLocation>
</comment>
<comment type="similarity">
    <text evidence="2">Belongs to the NPC2 family.</text>
</comment>
<dbReference type="Pfam" id="PF02221">
    <property type="entry name" value="E1_DerP2_DerF2"/>
    <property type="match status" value="1"/>
</dbReference>
<protein>
    <recommendedName>
        <fullName evidence="5">MD-2-related lipid-recognition domain-containing protein</fullName>
    </recommendedName>
</protein>
<dbReference type="InterPro" id="IPR014756">
    <property type="entry name" value="Ig_E-set"/>
</dbReference>
<dbReference type="InterPro" id="IPR052709">
    <property type="entry name" value="Transposase-MT_Hybrid"/>
</dbReference>
<evidence type="ECO:0000259" key="5">
    <source>
        <dbReference type="SMART" id="SM00737"/>
    </source>
</evidence>
<sequence length="209" mass="23325">FKTVCLICALIEIFVMFIGSQFLMISHVLLHFITDKTPSSIEKVEITPCPSQPCTFKHGENVTVNVYFTSVKAAANLTAEIYGVIAGVPVKFNMPDSNGCSGGIKCPIQAEQKYVYSGFFNVLKTYPIDIHNDMVTTLGKDVPTYATVKRWVAEFKRGRHSLDDDPRHGRPVTVVTPEMTNKIHDIVMTDRRVTDRYIASTVGLSQESF</sequence>
<evidence type="ECO:0000313" key="6">
    <source>
        <dbReference type="EMBL" id="KAK3093995.1"/>
    </source>
</evidence>
<evidence type="ECO:0000256" key="3">
    <source>
        <dbReference type="ARBA" id="ARBA00022525"/>
    </source>
</evidence>
<dbReference type="SMART" id="SM00737">
    <property type="entry name" value="ML"/>
    <property type="match status" value="1"/>
</dbReference>
<evidence type="ECO:0000256" key="2">
    <source>
        <dbReference type="ARBA" id="ARBA00006370"/>
    </source>
</evidence>
<keyword evidence="7" id="KW-1185">Reference proteome</keyword>
<dbReference type="SUPFAM" id="SSF81296">
    <property type="entry name" value="E set domains"/>
    <property type="match status" value="1"/>
</dbReference>
<dbReference type="PANTHER" id="PTHR46060:SF1">
    <property type="entry name" value="MARINER MOS1 TRANSPOSASE-LIKE PROTEIN"/>
    <property type="match status" value="1"/>
</dbReference>
<keyword evidence="4" id="KW-0472">Membrane</keyword>
<feature type="domain" description="MD-2-related lipid-recognition" evidence="5">
    <location>
        <begin position="33"/>
        <end position="144"/>
    </location>
</feature>
<dbReference type="GO" id="GO:0005576">
    <property type="term" value="C:extracellular region"/>
    <property type="evidence" value="ECO:0007669"/>
    <property type="project" value="UniProtKB-SubCell"/>
</dbReference>
<evidence type="ECO:0000256" key="4">
    <source>
        <dbReference type="SAM" id="Phobius"/>
    </source>
</evidence>
<keyword evidence="4" id="KW-1133">Transmembrane helix</keyword>
<organism evidence="6 7">
    <name type="scientific">Pinctada imbricata</name>
    <name type="common">Atlantic pearl-oyster</name>
    <name type="synonym">Pinctada martensii</name>
    <dbReference type="NCBI Taxonomy" id="66713"/>
    <lineage>
        <taxon>Eukaryota</taxon>
        <taxon>Metazoa</taxon>
        <taxon>Spiralia</taxon>
        <taxon>Lophotrochozoa</taxon>
        <taxon>Mollusca</taxon>
        <taxon>Bivalvia</taxon>
        <taxon>Autobranchia</taxon>
        <taxon>Pteriomorphia</taxon>
        <taxon>Pterioida</taxon>
        <taxon>Pterioidea</taxon>
        <taxon>Pteriidae</taxon>
        <taxon>Pinctada</taxon>
    </lineage>
</organism>
<dbReference type="AlphaFoldDB" id="A0AA88Y4F8"/>
<name>A0AA88Y4F8_PINIB</name>
<dbReference type="Proteomes" id="UP001186944">
    <property type="component" value="Unassembled WGS sequence"/>
</dbReference>
<dbReference type="EMBL" id="VSWD01000009">
    <property type="protein sequence ID" value="KAK3093995.1"/>
    <property type="molecule type" value="Genomic_DNA"/>
</dbReference>
<comment type="caution">
    <text evidence="6">The sequence shown here is derived from an EMBL/GenBank/DDBJ whole genome shotgun (WGS) entry which is preliminary data.</text>
</comment>
<dbReference type="InterPro" id="IPR003172">
    <property type="entry name" value="ML_dom"/>
</dbReference>
<dbReference type="PANTHER" id="PTHR46060">
    <property type="entry name" value="MARINER MOS1 TRANSPOSASE-LIKE PROTEIN"/>
    <property type="match status" value="1"/>
</dbReference>
<feature type="transmembrane region" description="Helical" evidence="4">
    <location>
        <begin position="7"/>
        <end position="33"/>
    </location>
</feature>
<dbReference type="FunFam" id="2.60.40.770:FF:000001">
    <property type="entry name" value="NPC intracellular cholesterol transporter 2"/>
    <property type="match status" value="1"/>
</dbReference>